<dbReference type="AlphaFoldDB" id="A0AAV8TJT6"/>
<proteinExistence type="predicted"/>
<keyword evidence="2" id="KW-1185">Reference proteome</keyword>
<dbReference type="Proteomes" id="UP001159364">
    <property type="component" value="Linkage Group LG04"/>
</dbReference>
<accession>A0AAV8TJT6</accession>
<protein>
    <recommendedName>
        <fullName evidence="3">Organ specific protein</fullName>
    </recommendedName>
</protein>
<dbReference type="Pfam" id="PF10950">
    <property type="entry name" value="Organ_specific"/>
    <property type="match status" value="1"/>
</dbReference>
<reference evidence="1 2" key="1">
    <citation type="submission" date="2021-09" db="EMBL/GenBank/DDBJ databases">
        <title>Genomic insights and catalytic innovation underlie evolution of tropane alkaloids biosynthesis.</title>
        <authorList>
            <person name="Wang Y.-J."/>
            <person name="Tian T."/>
            <person name="Huang J.-P."/>
            <person name="Huang S.-X."/>
        </authorList>
    </citation>
    <scope>NUCLEOTIDE SEQUENCE [LARGE SCALE GENOMIC DNA]</scope>
    <source>
        <strain evidence="1">KIB-2018</strain>
        <tissue evidence="1">Leaf</tissue>
    </source>
</reference>
<name>A0AAV8TJT6_9ROSI</name>
<gene>
    <name evidence="1" type="ORF">K2173_013537</name>
</gene>
<dbReference type="PANTHER" id="PTHR33731:SF17">
    <property type="entry name" value="ORGAN-SPECIFIC PROTEIN P4-LIKE"/>
    <property type="match status" value="1"/>
</dbReference>
<dbReference type="EMBL" id="JAIWQS010000004">
    <property type="protein sequence ID" value="KAJ8767140.1"/>
    <property type="molecule type" value="Genomic_DNA"/>
</dbReference>
<dbReference type="PANTHER" id="PTHR33731">
    <property type="entry name" value="PROTEIN, PUTATIVE-RELATED"/>
    <property type="match status" value="1"/>
</dbReference>
<organism evidence="1 2">
    <name type="scientific">Erythroxylum novogranatense</name>
    <dbReference type="NCBI Taxonomy" id="1862640"/>
    <lineage>
        <taxon>Eukaryota</taxon>
        <taxon>Viridiplantae</taxon>
        <taxon>Streptophyta</taxon>
        <taxon>Embryophyta</taxon>
        <taxon>Tracheophyta</taxon>
        <taxon>Spermatophyta</taxon>
        <taxon>Magnoliopsida</taxon>
        <taxon>eudicotyledons</taxon>
        <taxon>Gunneridae</taxon>
        <taxon>Pentapetalae</taxon>
        <taxon>rosids</taxon>
        <taxon>fabids</taxon>
        <taxon>Malpighiales</taxon>
        <taxon>Erythroxylaceae</taxon>
        <taxon>Erythroxylum</taxon>
    </lineage>
</organism>
<dbReference type="InterPro" id="IPR024489">
    <property type="entry name" value="Organ_specific_prot"/>
</dbReference>
<evidence type="ECO:0000313" key="1">
    <source>
        <dbReference type="EMBL" id="KAJ8767140.1"/>
    </source>
</evidence>
<evidence type="ECO:0008006" key="3">
    <source>
        <dbReference type="Google" id="ProtNLM"/>
    </source>
</evidence>
<comment type="caution">
    <text evidence="1">The sequence shown here is derived from an EMBL/GenBank/DDBJ whole genome shotgun (WGS) entry which is preliminary data.</text>
</comment>
<evidence type="ECO:0000313" key="2">
    <source>
        <dbReference type="Proteomes" id="UP001159364"/>
    </source>
</evidence>
<sequence>MVYRQKLKEPTDTQYKLSSSDMKLLFSFLLLSSLLLLVNLNHARREPEDYWRNVMKDQPFPQAIKKLIAQDQTALVKDFNTRSTAIIYHSHGDQHKHK</sequence>